<evidence type="ECO:0000256" key="2">
    <source>
        <dbReference type="SAM" id="Phobius"/>
    </source>
</evidence>
<keyword evidence="2" id="KW-0812">Transmembrane</keyword>
<feature type="transmembrane region" description="Helical" evidence="2">
    <location>
        <begin position="135"/>
        <end position="154"/>
    </location>
</feature>
<feature type="transmembrane region" description="Helical" evidence="2">
    <location>
        <begin position="100"/>
        <end position="123"/>
    </location>
</feature>
<keyword evidence="2" id="KW-1133">Transmembrane helix</keyword>
<dbReference type="PANTHER" id="PTHR39614">
    <property type="entry name" value="INTEGRAL MEMBRANE PROTEIN"/>
    <property type="match status" value="1"/>
</dbReference>
<dbReference type="EMBL" id="CP099425">
    <property type="protein sequence ID" value="USW55828.1"/>
    <property type="molecule type" value="Genomic_DNA"/>
</dbReference>
<gene>
    <name evidence="4" type="ORF">Slin15195_G091470</name>
</gene>
<dbReference type="PANTHER" id="PTHR39614:SF2">
    <property type="entry name" value="INTEGRAL MEMBRANE PROTEIN"/>
    <property type="match status" value="1"/>
</dbReference>
<proteinExistence type="predicted"/>
<keyword evidence="5" id="KW-1185">Reference proteome</keyword>
<dbReference type="Pfam" id="PF20684">
    <property type="entry name" value="Fung_rhodopsin"/>
    <property type="match status" value="1"/>
</dbReference>
<reference evidence="4" key="1">
    <citation type="submission" date="2022-06" db="EMBL/GenBank/DDBJ databases">
        <title>Complete genome sequences of two strains of the flax pathogen Septoria linicola.</title>
        <authorList>
            <person name="Lapalu N."/>
            <person name="Simon A."/>
            <person name="Demenou B."/>
            <person name="Paumier D."/>
            <person name="Guillot M.-P."/>
            <person name="Gout L."/>
            <person name="Valade R."/>
        </authorList>
    </citation>
    <scope>NUCLEOTIDE SEQUENCE</scope>
    <source>
        <strain evidence="4">SE15195</strain>
    </source>
</reference>
<evidence type="ECO:0000256" key="1">
    <source>
        <dbReference type="SAM" id="MobiDB-lite"/>
    </source>
</evidence>
<feature type="transmembrane region" description="Helical" evidence="2">
    <location>
        <begin position="208"/>
        <end position="233"/>
    </location>
</feature>
<evidence type="ECO:0000313" key="5">
    <source>
        <dbReference type="Proteomes" id="UP001056384"/>
    </source>
</evidence>
<feature type="transmembrane region" description="Helical" evidence="2">
    <location>
        <begin position="174"/>
        <end position="196"/>
    </location>
</feature>
<name>A0A9Q9B1G1_9PEZI</name>
<feature type="transmembrane region" description="Helical" evidence="2">
    <location>
        <begin position="24"/>
        <end position="45"/>
    </location>
</feature>
<dbReference type="Proteomes" id="UP001056384">
    <property type="component" value="Chromosome 8"/>
</dbReference>
<dbReference type="AlphaFoldDB" id="A0A9Q9B1G1"/>
<feature type="transmembrane region" description="Helical" evidence="2">
    <location>
        <begin position="57"/>
        <end position="80"/>
    </location>
</feature>
<sequence>MAEVLTPTLELSTAVNAERHGPQLVVVGILGLIATILVLANRLAIRWPFWERIGKDDLVCVVASIVAFTQTAVLMSAVKHGLGRKKRLLSGHEIEQVEKVVYAANLLYVAALCLGKLAVAYLFKRLSPQRGATSLIYATLIYGCAGILIVSITQDLARPWSIVGRSSRSTFARWAAVEAMAMVLDCVLIIFPAVLVRGLNMGRSTKIAVVLGFAFRLPVVVLAALRLAALAAMDYDDFTFTYIDAEIYGQLEMSFNVVAATIPCLRIFLKGWNTSFVTTTLDEIDPEMYTRHSSVASPRRTPRQSKNSSACKSKRSSWRNRHDNLNEIFDGTTHRTESSISSERVTGIRQASAGSKNSITVQRSVDVDIN</sequence>
<evidence type="ECO:0000313" key="4">
    <source>
        <dbReference type="EMBL" id="USW55828.1"/>
    </source>
</evidence>
<accession>A0A9Q9B1G1</accession>
<keyword evidence="2" id="KW-0472">Membrane</keyword>
<organism evidence="4 5">
    <name type="scientific">Septoria linicola</name>
    <dbReference type="NCBI Taxonomy" id="215465"/>
    <lineage>
        <taxon>Eukaryota</taxon>
        <taxon>Fungi</taxon>
        <taxon>Dikarya</taxon>
        <taxon>Ascomycota</taxon>
        <taxon>Pezizomycotina</taxon>
        <taxon>Dothideomycetes</taxon>
        <taxon>Dothideomycetidae</taxon>
        <taxon>Mycosphaerellales</taxon>
        <taxon>Mycosphaerellaceae</taxon>
        <taxon>Septoria</taxon>
    </lineage>
</organism>
<feature type="domain" description="Rhodopsin" evidence="3">
    <location>
        <begin position="42"/>
        <end position="269"/>
    </location>
</feature>
<dbReference type="InterPro" id="IPR049326">
    <property type="entry name" value="Rhodopsin_dom_fungi"/>
</dbReference>
<evidence type="ECO:0000259" key="3">
    <source>
        <dbReference type="Pfam" id="PF20684"/>
    </source>
</evidence>
<feature type="region of interest" description="Disordered" evidence="1">
    <location>
        <begin position="291"/>
        <end position="357"/>
    </location>
</feature>
<dbReference type="OrthoDB" id="3638925at2759"/>
<protein>
    <recommendedName>
        <fullName evidence="3">Rhodopsin domain-containing protein</fullName>
    </recommendedName>
</protein>